<protein>
    <submittedName>
        <fullName evidence="2">ATP-grasp ribosomal peptide maturase</fullName>
    </submittedName>
</protein>
<dbReference type="PANTHER" id="PTHR21621:SF0">
    <property type="entry name" value="BETA-CITRYLGLUTAMATE SYNTHASE B-RELATED"/>
    <property type="match status" value="1"/>
</dbReference>
<feature type="domain" description="MvdD-like pre-ATP grasp" evidence="1">
    <location>
        <begin position="2"/>
        <end position="116"/>
    </location>
</feature>
<dbReference type="GO" id="GO:0009432">
    <property type="term" value="P:SOS response"/>
    <property type="evidence" value="ECO:0007669"/>
    <property type="project" value="TreeGrafter"/>
</dbReference>
<evidence type="ECO:0000259" key="1">
    <source>
        <dbReference type="Pfam" id="PF21068"/>
    </source>
</evidence>
<organism evidence="2 3">
    <name type="scientific">Actinoalloteichus fjordicus</name>
    <dbReference type="NCBI Taxonomy" id="1612552"/>
    <lineage>
        <taxon>Bacteria</taxon>
        <taxon>Bacillati</taxon>
        <taxon>Actinomycetota</taxon>
        <taxon>Actinomycetes</taxon>
        <taxon>Pseudonocardiales</taxon>
        <taxon>Pseudonocardiaceae</taxon>
        <taxon>Actinoalloteichus</taxon>
    </lineage>
</organism>
<dbReference type="AlphaFoldDB" id="A0AAC9PV42"/>
<dbReference type="KEGG" id="acad:UA74_27925"/>
<dbReference type="EMBL" id="CP016076">
    <property type="protein sequence ID" value="APU17586.1"/>
    <property type="molecule type" value="Genomic_DNA"/>
</dbReference>
<gene>
    <name evidence="2" type="ORF">UA74_27925</name>
</gene>
<dbReference type="Pfam" id="PF21068">
    <property type="entry name" value="ATPgraspMvdD"/>
    <property type="match status" value="1"/>
</dbReference>
<accession>A0AAC9PV42</accession>
<evidence type="ECO:0000313" key="2">
    <source>
        <dbReference type="EMBL" id="APU17586.1"/>
    </source>
</evidence>
<dbReference type="InterPro" id="IPR026449">
    <property type="entry name" value="GRASP_SAV_5884"/>
</dbReference>
<dbReference type="GO" id="GO:0005737">
    <property type="term" value="C:cytoplasm"/>
    <property type="evidence" value="ECO:0007669"/>
    <property type="project" value="TreeGrafter"/>
</dbReference>
<name>A0AAC9PV42_9PSEU</name>
<dbReference type="Proteomes" id="UP000185511">
    <property type="component" value="Chromosome"/>
</dbReference>
<dbReference type="PANTHER" id="PTHR21621">
    <property type="entry name" value="RIBOSOMAL PROTEIN S6 MODIFICATION PROTEIN"/>
    <property type="match status" value="1"/>
</dbReference>
<evidence type="ECO:0000313" key="3">
    <source>
        <dbReference type="Proteomes" id="UP000185511"/>
    </source>
</evidence>
<reference evidence="3" key="1">
    <citation type="submission" date="2016-06" db="EMBL/GenBank/DDBJ databases">
        <title>Complete genome sequence of Actinoalloteichus fjordicus DSM 46855 (=ADI127-17), type strain of the new species Actinoalloteichus fjordicus.</title>
        <authorList>
            <person name="Ruckert C."/>
            <person name="Nouioui I."/>
            <person name="Willmese J."/>
            <person name="van Wezel G."/>
            <person name="Klenk H.-P."/>
            <person name="Kalinowski J."/>
            <person name="Zotchev S.B."/>
        </authorList>
    </citation>
    <scope>NUCLEOTIDE SEQUENCE [LARGE SCALE GENOMIC DNA]</scope>
    <source>
        <strain evidence="3">ADI127-7</strain>
    </source>
</reference>
<dbReference type="GO" id="GO:0018169">
    <property type="term" value="F:ribosomal S6-glutamic acid ligase activity"/>
    <property type="evidence" value="ECO:0007669"/>
    <property type="project" value="TreeGrafter"/>
</dbReference>
<dbReference type="NCBIfam" id="TIGR04187">
    <property type="entry name" value="GRASP_SAV_5884"/>
    <property type="match status" value="1"/>
</dbReference>
<keyword evidence="3" id="KW-1185">Reference proteome</keyword>
<dbReference type="InterPro" id="IPR048936">
    <property type="entry name" value="MvdD-like_ATPgrasp"/>
</dbReference>
<dbReference type="SUPFAM" id="SSF56059">
    <property type="entry name" value="Glutathione synthetase ATP-binding domain-like"/>
    <property type="match status" value="1"/>
</dbReference>
<sequence>MTVLILAAERDFSADRMVRALQLREVPAARIDTSWFPRRAVLDAEIRAGRWMGTIEIGDRVIELETVRSVWCRRPSAFRFSTQLSLTERHWCAEEAKFGFGGVLSSLPVLWVNHPSRNADAAYKPLQLVTALRSGLRVPDTLVTNRPESVRRFAAGGETVAKGLGPPSILEEGARRAMFTRRLDETDLRDLRGVETTAHQFQRWVVKAREARLIVVGDRLFAVGIEADSTAGHIDWRSDYPALRYVRLDPPADVVTGVIRYCAELGLAFGAFDFVIQPDGEWIFLECNSAGQYGWLESILSLPITDVLADLLASASA</sequence>
<dbReference type="Gene3D" id="3.30.470.20">
    <property type="entry name" value="ATP-grasp fold, B domain"/>
    <property type="match status" value="1"/>
</dbReference>
<proteinExistence type="predicted"/>
<dbReference type="RefSeq" id="WP_075765790.1">
    <property type="nucleotide sequence ID" value="NZ_CP016076.1"/>
</dbReference>